<dbReference type="Pfam" id="PF21394">
    <property type="entry name" value="Beta-ketacyl_N"/>
    <property type="match status" value="1"/>
</dbReference>
<dbReference type="Gene3D" id="3.40.47.10">
    <property type="match status" value="1"/>
</dbReference>
<dbReference type="InterPro" id="IPR057326">
    <property type="entry name" value="KR_dom"/>
</dbReference>
<dbReference type="PROSITE" id="PS50075">
    <property type="entry name" value="CARRIER"/>
    <property type="match status" value="1"/>
</dbReference>
<reference evidence="9" key="1">
    <citation type="submission" date="2020-09" db="EMBL/GenBank/DDBJ databases">
        <title>Iningainema tapete sp. nov. (Scytonemataceae, Cyanobacteria) from greenhouses in central Florida (USA) produces two types of nodularin with biosynthetic potential for microcystin-LR and anabaenopeptins.</title>
        <authorList>
            <person name="Berthold D.E."/>
            <person name="Lefler F.W."/>
            <person name="Huang I.-S."/>
            <person name="Abdulla H."/>
            <person name="Zimba P.V."/>
            <person name="Laughinghouse H.D. IV."/>
        </authorList>
    </citation>
    <scope>NUCLEOTIDE SEQUENCE</scope>
    <source>
        <strain evidence="9">BLCCT55</strain>
    </source>
</reference>
<dbReference type="Pfam" id="PF02801">
    <property type="entry name" value="Ketoacyl-synt_C"/>
    <property type="match status" value="1"/>
</dbReference>
<dbReference type="Gene3D" id="3.40.366.10">
    <property type="entry name" value="Malonyl-Coenzyme A Acyl Carrier Protein, domain 2"/>
    <property type="match status" value="1"/>
</dbReference>
<dbReference type="InterPro" id="IPR006162">
    <property type="entry name" value="Ppantetheine_attach_site"/>
</dbReference>
<dbReference type="PROSITE" id="PS00606">
    <property type="entry name" value="KS3_1"/>
    <property type="match status" value="1"/>
</dbReference>
<dbReference type="InterPro" id="IPR014030">
    <property type="entry name" value="Ketoacyl_synth_N"/>
</dbReference>
<dbReference type="InterPro" id="IPR013968">
    <property type="entry name" value="PKS_KR"/>
</dbReference>
<dbReference type="InterPro" id="IPR050091">
    <property type="entry name" value="PKS_NRPS_Biosynth_Enz"/>
</dbReference>
<dbReference type="Proteomes" id="UP000629098">
    <property type="component" value="Unassembled WGS sequence"/>
</dbReference>
<evidence type="ECO:0000256" key="5">
    <source>
        <dbReference type="ARBA" id="ARBA00023098"/>
    </source>
</evidence>
<organism evidence="9 10">
    <name type="scientific">Iningainema tapete BLCC-T55</name>
    <dbReference type="NCBI Taxonomy" id="2748662"/>
    <lineage>
        <taxon>Bacteria</taxon>
        <taxon>Bacillati</taxon>
        <taxon>Cyanobacteriota</taxon>
        <taxon>Cyanophyceae</taxon>
        <taxon>Nostocales</taxon>
        <taxon>Scytonemataceae</taxon>
        <taxon>Iningainema tapete</taxon>
    </lineage>
</organism>
<dbReference type="PROSITE" id="PS00012">
    <property type="entry name" value="PHOSPHOPANTETHEINE"/>
    <property type="match status" value="1"/>
</dbReference>
<keyword evidence="10" id="KW-1185">Reference proteome</keyword>
<dbReference type="RefSeq" id="WP_190834679.1">
    <property type="nucleotide sequence ID" value="NZ_CAWPPI010000085.1"/>
</dbReference>
<proteinExistence type="predicted"/>
<dbReference type="Pfam" id="PF00109">
    <property type="entry name" value="ketoacyl-synt"/>
    <property type="match status" value="1"/>
</dbReference>
<dbReference type="InterPro" id="IPR049490">
    <property type="entry name" value="C883_1060-like_KR_N"/>
</dbReference>
<dbReference type="SUPFAM" id="SSF47336">
    <property type="entry name" value="ACP-like"/>
    <property type="match status" value="1"/>
</dbReference>
<keyword evidence="3" id="KW-0808">Transferase</keyword>
<dbReference type="PANTHER" id="PTHR43775:SF51">
    <property type="entry name" value="INACTIVE PHENOLPHTHIOCEROL SYNTHESIS POLYKETIDE SYNTHASE TYPE I PKS1-RELATED"/>
    <property type="match status" value="1"/>
</dbReference>
<dbReference type="PROSITE" id="PS52004">
    <property type="entry name" value="KS3_2"/>
    <property type="match status" value="1"/>
</dbReference>
<sequence length="1557" mass="172858">MSNSVKSNRNGLEIAIVGMAGRFPYAKNIEEFWHNLRDGVESISPFTDAELISAGIDSALLSDPKYVKYGSRLEDVDLFDASFFDINPREAEILDPQHRIFLECAWSALENAGYNSKVYPGLIGVYAGTGMSSYAFNIYSNQNLRNSIDDYQFFLGSDKDFLATRVSYKLNLEGPSIGIQTACSTSLVAVHLACRGLLGGECDIAMAGGVTINPSQKAGYLYQEGGILSPDGHCRAFDAKAHGTIFGNGVGIVVLKRLEDALAEGDYIHAVIKGSAINNDGSLKVSYTAPRIDGQAKVVRAAQVIAEVDPETITYIEAHGTGTSLGDPIEIAALTQAFSASTQNKSFCAIGSVKTNIGHLDTAAGVTSLIKTVLALKHKQIPASLHFEQPNPQIDFDNSPFYVNTKLSEWKTNGIPRRAGVSSFGIGGTNAHVILEEAPDVETATASGSSRPWQLLQLSAKTSSALQTATANLADHLKQHPDLNLADVAYTLQVGRRAFDLRRIVVCQNLDDAVKLLEKLDPQRVFTHSQESCNRQVVFMFPGQGAQYVDMGRELYETEPIFREQVDYCSNVLKSHLGGIDLRTIVYPPKENVQADTQQLLQQTDITQPALFVIEYALARLWMAWGICPVAMIGHSIGEYVAATLSNVFSLEDALALVAARGRLMQQLPSGTMLCVPLSEAEIQPWLNQDLSLAATNAPSLCVVSGSLEALTELQTRLSNQGVECRRLHTSHAFHSQMMDSILEPFTELVKKIKLNPPQIPFISNVTSTWITTIETSDPNYWARHLRQTVRFAAGIAELIKEPNRILLEVGPGRTLSTFALQHQVDELVTLTSLRHPKDQQSDVAFLLSTLGRLWLAGVQVDWSSFYQHERRLRIPLPTYPFERQRYWIEPQGIDSSSNLQIKLSKKPNIADWFYLPVWKRVKLLEPFKEARQALQKLCWLVFADSCTVGSQIAKRLEQDGQDVITVTVGEEFRKIGDRAYVINPQQPNDYKTLIQALCQLDKTPQRIVHLWSITPKTQIKPGIEFFQKCQDLGFYSLLFLAQALSKQNITTPVQITVVSNNIHDVVGQEELNPEKATVLGPCKVIPQEYPNITCRNVDIVISESGIQENQLITELTAQSSDVVVAYRDNYRWVQTFEPAQLKDAVEQTTRLRKGGNYLIVGDFVGGLGLVFAEAITQTVNVKLILVGNTGLPQTNEWSKWLETHGNQDKVCSQIRKIQALEELGAEFLIIDADVANQEQMQAAINQVYEHFDRIHGVFHATPMSNYSSAFSIQDIGRSECETQFHTKVYGLSILEKVLQGRDIDFYLVQSSLSSLVGGLGLVAYSAANLFIDAFVNKRNQTSFIPWFSINWDVVNEEEQEKNTSVLGKSVAELAMTSKEVWDVSQRILSIGAGGQFVISPGDLQTRLDQWIQREFLQNTENLKQSQQGDKSGHHARQNLPTVYTDPRNEIEQSIANTWQELLGIAQVGIYDNFFELGGHSMLAIQVISRLREIFQVEIPLRSILFDAPTVAGLAAVVLELQPKQEELQDIQEITTLLQEVQSLSSEEIQAFLVKDS</sequence>
<keyword evidence="1" id="KW-0596">Phosphopantetheine</keyword>
<dbReference type="Gene3D" id="3.30.70.250">
    <property type="entry name" value="Malonyl-CoA ACP transacylase, ACP-binding"/>
    <property type="match status" value="1"/>
</dbReference>
<dbReference type="InterPro" id="IPR016036">
    <property type="entry name" value="Malonyl_transacylase_ACP-bd"/>
</dbReference>
<dbReference type="Gene3D" id="1.10.1200.10">
    <property type="entry name" value="ACP-like"/>
    <property type="match status" value="1"/>
</dbReference>
<keyword evidence="6" id="KW-0511">Multifunctional enzyme</keyword>
<protein>
    <submittedName>
        <fullName evidence="9">SDR family oxidoreductase</fullName>
    </submittedName>
</protein>
<dbReference type="InterPro" id="IPR016035">
    <property type="entry name" value="Acyl_Trfase/lysoPLipase"/>
</dbReference>
<dbReference type="Pfam" id="PF22621">
    <property type="entry name" value="CurL-like_PKS_C"/>
    <property type="match status" value="1"/>
</dbReference>
<dbReference type="CDD" id="cd00833">
    <property type="entry name" value="PKS"/>
    <property type="match status" value="1"/>
</dbReference>
<dbReference type="InterPro" id="IPR014043">
    <property type="entry name" value="Acyl_transferase_dom"/>
</dbReference>
<dbReference type="EMBL" id="JACXAE010000085">
    <property type="protein sequence ID" value="MBD2775783.1"/>
    <property type="molecule type" value="Genomic_DNA"/>
</dbReference>
<dbReference type="SUPFAM" id="SSF55048">
    <property type="entry name" value="Probable ACP-binding domain of malonyl-CoA ACP transacylase"/>
    <property type="match status" value="1"/>
</dbReference>
<dbReference type="GO" id="GO:0031177">
    <property type="term" value="F:phosphopantetheine binding"/>
    <property type="evidence" value="ECO:0007669"/>
    <property type="project" value="InterPro"/>
</dbReference>
<dbReference type="InterPro" id="IPR001227">
    <property type="entry name" value="Ac_transferase_dom_sf"/>
</dbReference>
<dbReference type="InterPro" id="IPR020806">
    <property type="entry name" value="PKS_PP-bd"/>
</dbReference>
<feature type="domain" description="Carrier" evidence="7">
    <location>
        <begin position="1446"/>
        <end position="1522"/>
    </location>
</feature>
<dbReference type="CDD" id="cd08953">
    <property type="entry name" value="KR_2_SDR_x"/>
    <property type="match status" value="1"/>
</dbReference>
<dbReference type="GO" id="GO:0004312">
    <property type="term" value="F:fatty acid synthase activity"/>
    <property type="evidence" value="ECO:0007669"/>
    <property type="project" value="TreeGrafter"/>
</dbReference>
<dbReference type="SUPFAM" id="SSF53901">
    <property type="entry name" value="Thiolase-like"/>
    <property type="match status" value="1"/>
</dbReference>
<keyword evidence="5" id="KW-0443">Lipid metabolism</keyword>
<dbReference type="PANTHER" id="PTHR43775">
    <property type="entry name" value="FATTY ACID SYNTHASE"/>
    <property type="match status" value="1"/>
</dbReference>
<dbReference type="GO" id="GO:0044550">
    <property type="term" value="P:secondary metabolite biosynthetic process"/>
    <property type="evidence" value="ECO:0007669"/>
    <property type="project" value="UniProtKB-ARBA"/>
</dbReference>
<dbReference type="InterPro" id="IPR036736">
    <property type="entry name" value="ACP-like_sf"/>
</dbReference>
<dbReference type="InterPro" id="IPR018201">
    <property type="entry name" value="Ketoacyl_synth_AS"/>
</dbReference>
<keyword evidence="2" id="KW-0597">Phosphoprotein</keyword>
<keyword evidence="4" id="KW-0276">Fatty acid metabolism</keyword>
<dbReference type="SMART" id="SM00822">
    <property type="entry name" value="PKS_KR"/>
    <property type="match status" value="1"/>
</dbReference>
<name>A0A8J6XZ29_9CYAN</name>
<feature type="domain" description="Ketosynthase family 3 (KS3)" evidence="8">
    <location>
        <begin position="11"/>
        <end position="437"/>
    </location>
</feature>
<dbReference type="InterPro" id="IPR016039">
    <property type="entry name" value="Thiolase-like"/>
</dbReference>
<dbReference type="FunFam" id="3.40.47.10:FF:000042">
    <property type="entry name" value="Polyketide synthase Pks13"/>
    <property type="match status" value="1"/>
</dbReference>
<dbReference type="GO" id="GO:0005886">
    <property type="term" value="C:plasma membrane"/>
    <property type="evidence" value="ECO:0007669"/>
    <property type="project" value="TreeGrafter"/>
</dbReference>
<dbReference type="FunFam" id="1.10.1200.10:FF:000016">
    <property type="entry name" value="Non-ribosomal peptide synthase"/>
    <property type="match status" value="1"/>
</dbReference>
<dbReference type="SMART" id="SM00825">
    <property type="entry name" value="PKS_KS"/>
    <property type="match status" value="1"/>
</dbReference>
<evidence type="ECO:0000313" key="10">
    <source>
        <dbReference type="Proteomes" id="UP000629098"/>
    </source>
</evidence>
<accession>A0A8J6XZ29</accession>
<dbReference type="InterPro" id="IPR020841">
    <property type="entry name" value="PKS_Beta-ketoAc_synthase_dom"/>
</dbReference>
<dbReference type="GO" id="GO:0071770">
    <property type="term" value="P:DIM/DIP cell wall layer assembly"/>
    <property type="evidence" value="ECO:0007669"/>
    <property type="project" value="TreeGrafter"/>
</dbReference>
<gene>
    <name evidence="9" type="ORF">ICL16_27920</name>
</gene>
<dbReference type="SMART" id="SM00827">
    <property type="entry name" value="PKS_AT"/>
    <property type="match status" value="1"/>
</dbReference>
<evidence type="ECO:0000259" key="8">
    <source>
        <dbReference type="PROSITE" id="PS52004"/>
    </source>
</evidence>
<evidence type="ECO:0000256" key="1">
    <source>
        <dbReference type="ARBA" id="ARBA00022450"/>
    </source>
</evidence>
<evidence type="ECO:0000256" key="4">
    <source>
        <dbReference type="ARBA" id="ARBA00022832"/>
    </source>
</evidence>
<evidence type="ECO:0000256" key="6">
    <source>
        <dbReference type="ARBA" id="ARBA00023268"/>
    </source>
</evidence>
<dbReference type="Pfam" id="PF00698">
    <property type="entry name" value="Acyl_transf_1"/>
    <property type="match status" value="1"/>
</dbReference>
<evidence type="ECO:0000256" key="3">
    <source>
        <dbReference type="ARBA" id="ARBA00022679"/>
    </source>
</evidence>
<dbReference type="Pfam" id="PF08659">
    <property type="entry name" value="KR"/>
    <property type="match status" value="1"/>
</dbReference>
<dbReference type="InterPro" id="IPR036291">
    <property type="entry name" value="NAD(P)-bd_dom_sf"/>
</dbReference>
<dbReference type="GO" id="GO:0004315">
    <property type="term" value="F:3-oxoacyl-[acyl-carrier-protein] synthase activity"/>
    <property type="evidence" value="ECO:0007669"/>
    <property type="project" value="InterPro"/>
</dbReference>
<dbReference type="GO" id="GO:0005737">
    <property type="term" value="C:cytoplasm"/>
    <property type="evidence" value="ECO:0007669"/>
    <property type="project" value="TreeGrafter"/>
</dbReference>
<dbReference type="InterPro" id="IPR014031">
    <property type="entry name" value="Ketoacyl_synth_C"/>
</dbReference>
<dbReference type="Pfam" id="PF00550">
    <property type="entry name" value="PP-binding"/>
    <property type="match status" value="1"/>
</dbReference>
<evidence type="ECO:0000259" key="7">
    <source>
        <dbReference type="PROSITE" id="PS50075"/>
    </source>
</evidence>
<evidence type="ECO:0000256" key="2">
    <source>
        <dbReference type="ARBA" id="ARBA00022553"/>
    </source>
</evidence>
<dbReference type="Gene3D" id="3.40.50.720">
    <property type="entry name" value="NAD(P)-binding Rossmann-like Domain"/>
    <property type="match status" value="1"/>
</dbReference>
<evidence type="ECO:0000313" key="9">
    <source>
        <dbReference type="EMBL" id="MBD2775783.1"/>
    </source>
</evidence>
<comment type="caution">
    <text evidence="9">The sequence shown here is derived from an EMBL/GenBank/DDBJ whole genome shotgun (WGS) entry which is preliminary data.</text>
</comment>
<dbReference type="SUPFAM" id="SSF51735">
    <property type="entry name" value="NAD(P)-binding Rossmann-fold domains"/>
    <property type="match status" value="2"/>
</dbReference>
<dbReference type="InterPro" id="IPR009081">
    <property type="entry name" value="PP-bd_ACP"/>
</dbReference>
<dbReference type="Gene3D" id="3.30.70.3290">
    <property type="match status" value="1"/>
</dbReference>
<dbReference type="SUPFAM" id="SSF52151">
    <property type="entry name" value="FabD/lysophospholipase-like"/>
    <property type="match status" value="1"/>
</dbReference>
<dbReference type="GO" id="GO:0006633">
    <property type="term" value="P:fatty acid biosynthetic process"/>
    <property type="evidence" value="ECO:0007669"/>
    <property type="project" value="InterPro"/>
</dbReference>
<dbReference type="SMART" id="SM00823">
    <property type="entry name" value="PKS_PP"/>
    <property type="match status" value="1"/>
</dbReference>